<gene>
    <name evidence="1" type="ORF">IEI95_018875</name>
</gene>
<dbReference type="EMBL" id="JACXXJ020000005">
    <property type="protein sequence ID" value="MBF2716280.1"/>
    <property type="molecule type" value="Genomic_DNA"/>
</dbReference>
<dbReference type="AlphaFoldDB" id="A0AAE2RGE1"/>
<reference evidence="1" key="1">
    <citation type="submission" date="2020-11" db="EMBL/GenBank/DDBJ databases">
        <title>Agrobacterium vitis strain K377 genome.</title>
        <authorList>
            <person name="Xi H."/>
        </authorList>
    </citation>
    <scope>NUCLEOTIDE SEQUENCE</scope>
    <source>
        <strain evidence="1">K377</strain>
    </source>
</reference>
<organism evidence="1 2">
    <name type="scientific">Agrobacterium vitis</name>
    <name type="common">Rhizobium vitis</name>
    <dbReference type="NCBI Taxonomy" id="373"/>
    <lineage>
        <taxon>Bacteria</taxon>
        <taxon>Pseudomonadati</taxon>
        <taxon>Pseudomonadota</taxon>
        <taxon>Alphaproteobacteria</taxon>
        <taxon>Hyphomicrobiales</taxon>
        <taxon>Rhizobiaceae</taxon>
        <taxon>Rhizobium/Agrobacterium group</taxon>
        <taxon>Agrobacterium</taxon>
    </lineage>
</organism>
<evidence type="ECO:0000313" key="2">
    <source>
        <dbReference type="Proteomes" id="UP000655037"/>
    </source>
</evidence>
<protein>
    <submittedName>
        <fullName evidence="1">Uncharacterized protein</fullName>
    </submittedName>
</protein>
<evidence type="ECO:0000313" key="1">
    <source>
        <dbReference type="EMBL" id="MBF2716280.1"/>
    </source>
</evidence>
<dbReference type="RefSeq" id="WP_194416902.1">
    <property type="nucleotide sequence ID" value="NZ_JACXXJ020000005.1"/>
</dbReference>
<proteinExistence type="predicted"/>
<dbReference type="Proteomes" id="UP000655037">
    <property type="component" value="Unassembled WGS sequence"/>
</dbReference>
<accession>A0AAE2RGE1</accession>
<comment type="caution">
    <text evidence="1">The sequence shown here is derived from an EMBL/GenBank/DDBJ whole genome shotgun (WGS) entry which is preliminary data.</text>
</comment>
<sequence>MTELLPIVEQLCDCQTDAERADWLLRVPQGVIYRDHAAICMVLRTAGFLAGVNYLDAEFAAINSTRSGQGCWRDSVLLTIGAARAAMLDVARKGGAA</sequence>
<name>A0AAE2RGE1_AGRVI</name>